<proteinExistence type="inferred from homology"/>
<evidence type="ECO:0000256" key="2">
    <source>
        <dbReference type="ARBA" id="ARBA00005928"/>
    </source>
</evidence>
<keyword evidence="8 10" id="KW-0472">Membrane</keyword>
<evidence type="ECO:0000256" key="4">
    <source>
        <dbReference type="ARBA" id="ARBA00022692"/>
    </source>
</evidence>
<evidence type="ECO:0000256" key="8">
    <source>
        <dbReference type="ARBA" id="ARBA00023136"/>
    </source>
</evidence>
<dbReference type="EC" id="1.2.1.84" evidence="10"/>
<dbReference type="EMBL" id="KQ981208">
    <property type="protein sequence ID" value="KYN44829.1"/>
    <property type="molecule type" value="Genomic_DNA"/>
</dbReference>
<evidence type="ECO:0000256" key="11">
    <source>
        <dbReference type="SAM" id="MobiDB-lite"/>
    </source>
</evidence>
<keyword evidence="4 10" id="KW-0812">Transmembrane</keyword>
<dbReference type="Pfam" id="PF07993">
    <property type="entry name" value="NAD_binding_4"/>
    <property type="match status" value="1"/>
</dbReference>
<feature type="domain" description="Thioester reductase (TE)" evidence="13">
    <location>
        <begin position="39"/>
        <end position="294"/>
    </location>
</feature>
<reference evidence="14 15" key="1">
    <citation type="submission" date="2016-03" db="EMBL/GenBank/DDBJ databases">
        <title>Trachymyrmex septentrionalis WGS genome.</title>
        <authorList>
            <person name="Nygaard S."/>
            <person name="Hu H."/>
            <person name="Boomsma J."/>
            <person name="Zhang G."/>
        </authorList>
    </citation>
    <scope>NUCLEOTIDE SEQUENCE [LARGE SCALE GENOMIC DNA]</scope>
    <source>
        <strain evidence="14">Tsep2-gDNA-1</strain>
        <tissue evidence="14">Whole body</tissue>
    </source>
</reference>
<keyword evidence="15" id="KW-1185">Reference proteome</keyword>
<dbReference type="CDD" id="cd09071">
    <property type="entry name" value="FAR_C"/>
    <property type="match status" value="1"/>
</dbReference>
<dbReference type="STRING" id="34720.A0A195FYB7"/>
<evidence type="ECO:0000256" key="7">
    <source>
        <dbReference type="ARBA" id="ARBA00023098"/>
    </source>
</evidence>
<evidence type="ECO:0000259" key="12">
    <source>
        <dbReference type="Pfam" id="PF03015"/>
    </source>
</evidence>
<evidence type="ECO:0000256" key="10">
    <source>
        <dbReference type="RuleBase" id="RU363097"/>
    </source>
</evidence>
<dbReference type="GO" id="GO:0035336">
    <property type="term" value="P:long-chain fatty-acyl-CoA metabolic process"/>
    <property type="evidence" value="ECO:0007669"/>
    <property type="project" value="TreeGrafter"/>
</dbReference>
<protein>
    <recommendedName>
        <fullName evidence="10">Fatty acyl-CoA reductase</fullName>
        <ecNumber evidence="10">1.2.1.84</ecNumber>
    </recommendedName>
</protein>
<dbReference type="GO" id="GO:0016020">
    <property type="term" value="C:membrane"/>
    <property type="evidence" value="ECO:0007669"/>
    <property type="project" value="UniProtKB-SubCell"/>
</dbReference>
<comment type="subcellular location">
    <subcellularLocation>
        <location evidence="1">Membrane</location>
        <topology evidence="1">Multi-pass membrane protein</topology>
    </subcellularLocation>
</comment>
<comment type="catalytic activity">
    <reaction evidence="9 10">
        <text>a long-chain fatty acyl-CoA + 2 NADPH + 2 H(+) = a long-chain primary fatty alcohol + 2 NADP(+) + CoA</text>
        <dbReference type="Rhea" id="RHEA:52716"/>
        <dbReference type="ChEBI" id="CHEBI:15378"/>
        <dbReference type="ChEBI" id="CHEBI:57287"/>
        <dbReference type="ChEBI" id="CHEBI:57783"/>
        <dbReference type="ChEBI" id="CHEBI:58349"/>
        <dbReference type="ChEBI" id="CHEBI:77396"/>
        <dbReference type="ChEBI" id="CHEBI:83139"/>
        <dbReference type="EC" id="1.2.1.84"/>
    </reaction>
</comment>
<dbReference type="Pfam" id="PF03015">
    <property type="entry name" value="Sterile"/>
    <property type="match status" value="1"/>
</dbReference>
<evidence type="ECO:0000256" key="9">
    <source>
        <dbReference type="ARBA" id="ARBA00052530"/>
    </source>
</evidence>
<dbReference type="GO" id="GO:0005777">
    <property type="term" value="C:peroxisome"/>
    <property type="evidence" value="ECO:0007669"/>
    <property type="project" value="TreeGrafter"/>
</dbReference>
<dbReference type="InterPro" id="IPR026055">
    <property type="entry name" value="FAR"/>
</dbReference>
<feature type="region of interest" description="Disordered" evidence="11">
    <location>
        <begin position="606"/>
        <end position="644"/>
    </location>
</feature>
<dbReference type="GO" id="GO:0080019">
    <property type="term" value="F:alcohol-forming very long-chain fatty acyl-CoA reductase activity"/>
    <property type="evidence" value="ECO:0007669"/>
    <property type="project" value="InterPro"/>
</dbReference>
<evidence type="ECO:0000256" key="5">
    <source>
        <dbReference type="ARBA" id="ARBA00022857"/>
    </source>
</evidence>
<evidence type="ECO:0000256" key="6">
    <source>
        <dbReference type="ARBA" id="ARBA00022989"/>
    </source>
</evidence>
<keyword evidence="5 10" id="KW-0521">NADP</keyword>
<keyword evidence="7 10" id="KW-0443">Lipid metabolism</keyword>
<dbReference type="FunFam" id="3.40.50.720:FF:000143">
    <property type="entry name" value="Fatty acyl-CoA reductase"/>
    <property type="match status" value="1"/>
</dbReference>
<keyword evidence="3 10" id="KW-0444">Lipid biosynthesis</keyword>
<keyword evidence="10" id="KW-0560">Oxidoreductase</keyword>
<evidence type="ECO:0000256" key="1">
    <source>
        <dbReference type="ARBA" id="ARBA00004141"/>
    </source>
</evidence>
<evidence type="ECO:0000313" key="14">
    <source>
        <dbReference type="EMBL" id="KYN44829.1"/>
    </source>
</evidence>
<dbReference type="InterPro" id="IPR013120">
    <property type="entry name" value="FAR_NAD-bd"/>
</dbReference>
<dbReference type="InterPro" id="IPR036291">
    <property type="entry name" value="NAD(P)-bd_dom_sf"/>
</dbReference>
<accession>A0A195FYB7</accession>
<comment type="function">
    <text evidence="10">Catalyzes the reduction of fatty acyl-CoA to fatty alcohols.</text>
</comment>
<dbReference type="PANTHER" id="PTHR11011">
    <property type="entry name" value="MALE STERILITY PROTEIN 2-RELATED"/>
    <property type="match status" value="1"/>
</dbReference>
<evidence type="ECO:0000259" key="13">
    <source>
        <dbReference type="Pfam" id="PF07993"/>
    </source>
</evidence>
<dbReference type="InterPro" id="IPR033640">
    <property type="entry name" value="FAR_C"/>
</dbReference>
<keyword evidence="6 10" id="KW-1133">Transmembrane helix</keyword>
<dbReference type="Gene3D" id="3.40.50.720">
    <property type="entry name" value="NAD(P)-binding Rossmann-like Domain"/>
    <property type="match status" value="1"/>
</dbReference>
<evidence type="ECO:0000313" key="15">
    <source>
        <dbReference type="Proteomes" id="UP000078541"/>
    </source>
</evidence>
<organism evidence="14 15">
    <name type="scientific">Trachymyrmex septentrionalis</name>
    <dbReference type="NCBI Taxonomy" id="34720"/>
    <lineage>
        <taxon>Eukaryota</taxon>
        <taxon>Metazoa</taxon>
        <taxon>Ecdysozoa</taxon>
        <taxon>Arthropoda</taxon>
        <taxon>Hexapoda</taxon>
        <taxon>Insecta</taxon>
        <taxon>Pterygota</taxon>
        <taxon>Neoptera</taxon>
        <taxon>Endopterygota</taxon>
        <taxon>Hymenoptera</taxon>
        <taxon>Apocrita</taxon>
        <taxon>Aculeata</taxon>
        <taxon>Formicoidea</taxon>
        <taxon>Formicidae</taxon>
        <taxon>Myrmicinae</taxon>
        <taxon>Trachymyrmex</taxon>
    </lineage>
</organism>
<gene>
    <name evidence="14" type="ORF">ALC56_00824</name>
</gene>
<evidence type="ECO:0000256" key="3">
    <source>
        <dbReference type="ARBA" id="ARBA00022516"/>
    </source>
</evidence>
<dbReference type="AlphaFoldDB" id="A0A195FYB7"/>
<feature type="domain" description="Fatty acyl-CoA reductase C-terminal" evidence="12">
    <location>
        <begin position="382"/>
        <end position="474"/>
    </location>
</feature>
<dbReference type="PANTHER" id="PTHR11011:SF60">
    <property type="entry name" value="FATTY ACYL-COA REDUCTASE-RELATED"/>
    <property type="match status" value="1"/>
</dbReference>
<dbReference type="GO" id="GO:0102965">
    <property type="term" value="F:alcohol-forming long-chain fatty acyl-CoA reductase activity"/>
    <property type="evidence" value="ECO:0007669"/>
    <property type="project" value="UniProtKB-EC"/>
</dbReference>
<sequence>MTRRSKDYLEDMLDMSEFSNLNDSQSEIPQFFAGCNILVTGGSGFLGQLLIEKLLRCCPDIEKLYIFMRAKKGKTPEQRLKKEQPNFSTKVIMIHADLSKLDLGLSKENRERLLDTNVIFHAAATVRFNEPIRIAVNINIRGTKQLLLLAKEMPKLKSFVYVSTAFSHCVNNFIEERYYPAPMETDKILILVDIVDDEKLDKFMPTLIDDWPNSYAYTKAIAEDTVRQYSIGIPVCIVRPSIVISTAEEPVSGWINNVYGAVGVVMGSAIGLLRTLHCDPDKVAEIVPADYVISHLIVAAWDTAKRKDTLLSIESANPNVPETERVPIYNYVSICQNPITWKKFMKLNEISGMRVPSKHIIWYYMFFLNKYKFVHDVYVIILHMIPAVIFDTVLFLIGRKPMLLKAYKKINQFTSTIAYFSTQQWQFNNDAVVKLWSRVTPADRQIFNFNMSNLNWELYLENMMPGLRLYLAKDPMDTLDEGHHKVILFVIAFMICNKVNSHQIIGQPSKNSLRIRSNLIDVVHRTSAFARRINNIALHNTRAMTARRLDAPLSKLNIGHAVYIGIKEKTKKLTGGSPAKKKKAKPVLLLKPERFLPYTVAQNGQMGRGSSATGSMHGLADRDIGGRSAGYGSPEVGGPSPPTRSTLLDSVVDVIHDMIRSYVESFHGRIETQNLRKIAVTLSSITCSRRPS</sequence>
<dbReference type="Proteomes" id="UP000078541">
    <property type="component" value="Unassembled WGS sequence"/>
</dbReference>
<feature type="transmembrane region" description="Helical" evidence="10">
    <location>
        <begin position="377"/>
        <end position="398"/>
    </location>
</feature>
<dbReference type="SUPFAM" id="SSF51735">
    <property type="entry name" value="NAD(P)-binding Rossmann-fold domains"/>
    <property type="match status" value="1"/>
</dbReference>
<dbReference type="CDD" id="cd05236">
    <property type="entry name" value="FAR-N_SDR_e"/>
    <property type="match status" value="1"/>
</dbReference>
<comment type="similarity">
    <text evidence="2 10">Belongs to the fatty acyl-CoA reductase family.</text>
</comment>
<name>A0A195FYB7_9HYME</name>